<keyword evidence="2" id="KW-1185">Reference proteome</keyword>
<dbReference type="RefSeq" id="XP_019705150.1">
    <property type="nucleotide sequence ID" value="XM_019849591.2"/>
</dbReference>
<proteinExistence type="predicted"/>
<dbReference type="RefSeq" id="XP_019705149.1">
    <property type="nucleotide sequence ID" value="XM_019849590.2"/>
</dbReference>
<feature type="region of interest" description="Disordered" evidence="1">
    <location>
        <begin position="1"/>
        <end position="21"/>
    </location>
</feature>
<sequence length="353" mass="41645">MKLENKRRRKNDKMKNEKKKELRKKKLWEEKRMMKRKNIPGTKECFALTFHFFLAGIKICQTHFHRVGGTLYPSDSSFSNQLVYECYQLMLYMQPLTHCCRQCKDNLNWEITLETIMEIRLRHRVGSDFKNSSSSMLILLMVPSASSIWKEQYIFLYAYHNPADAYSFYLFSHAGVAQWDILLFILQNFRSTQRFGWINQINLDFCLGLDIIGIPCTNIITLGEFKITIYIPGSLPYHHYLGRHFYFKWLYCSQDSICIHVWTSVLNHAFLTLKQSRFQNYADVNTEGAVPDYHILKFFLEIFSRSYSYAPIFGHSVLIQCCPVKYLVLIVFDLICPYAILEPMVSCLYAAFL</sequence>
<evidence type="ECO:0000256" key="1">
    <source>
        <dbReference type="SAM" id="MobiDB-lite"/>
    </source>
</evidence>
<evidence type="ECO:0000313" key="3">
    <source>
        <dbReference type="RefSeq" id="XP_019705149.1"/>
    </source>
</evidence>
<feature type="compositionally biased region" description="Basic residues" evidence="1">
    <location>
        <begin position="1"/>
        <end position="12"/>
    </location>
</feature>
<evidence type="ECO:0000313" key="4">
    <source>
        <dbReference type="RefSeq" id="XP_019705150.1"/>
    </source>
</evidence>
<dbReference type="RefSeq" id="XP_029118983.1">
    <property type="nucleotide sequence ID" value="XM_029263150.1"/>
</dbReference>
<dbReference type="RefSeq" id="XP_019705151.1">
    <property type="nucleotide sequence ID" value="XM_019849592.2"/>
</dbReference>
<evidence type="ECO:0000313" key="5">
    <source>
        <dbReference type="RefSeq" id="XP_019705151.1"/>
    </source>
</evidence>
<dbReference type="Proteomes" id="UP000504607">
    <property type="component" value="Chromosome 3"/>
</dbReference>
<evidence type="ECO:0000313" key="7">
    <source>
        <dbReference type="RefSeq" id="XP_029118983.1"/>
    </source>
</evidence>
<gene>
    <name evidence="3 4 5 6 7" type="primary">LOC109505688</name>
</gene>
<organism evidence="3">
    <name type="scientific">Elaeis guineensis var. tenera</name>
    <name type="common">Oil palm</name>
    <dbReference type="NCBI Taxonomy" id="51953"/>
    <lineage>
        <taxon>Eukaryota</taxon>
        <taxon>Viridiplantae</taxon>
        <taxon>Streptophyta</taxon>
        <taxon>Embryophyta</taxon>
        <taxon>Tracheophyta</taxon>
        <taxon>Spermatophyta</taxon>
        <taxon>Magnoliopsida</taxon>
        <taxon>Liliopsida</taxon>
        <taxon>Arecaceae</taxon>
        <taxon>Arecoideae</taxon>
        <taxon>Cocoseae</taxon>
        <taxon>Elaeidinae</taxon>
        <taxon>Elaeis</taxon>
    </lineage>
</organism>
<protein>
    <submittedName>
        <fullName evidence="3 4">Uncharacterized protein LOC109505688</fullName>
    </submittedName>
</protein>
<accession>A0A6J0PGQ7</accession>
<dbReference type="RefSeq" id="XP_029118982.1">
    <property type="nucleotide sequence ID" value="XM_029263149.1"/>
</dbReference>
<name>A0A6J0PGQ7_ELAGV</name>
<dbReference type="AlphaFoldDB" id="A0A6J0PGQ7"/>
<evidence type="ECO:0000313" key="6">
    <source>
        <dbReference type="RefSeq" id="XP_029118982.1"/>
    </source>
</evidence>
<evidence type="ECO:0000313" key="2">
    <source>
        <dbReference type="Proteomes" id="UP000504607"/>
    </source>
</evidence>
<reference evidence="3 4" key="1">
    <citation type="submission" date="2022-04" db="UniProtKB">
        <authorList>
            <consortium name="RefSeq"/>
        </authorList>
    </citation>
    <scope>IDENTIFICATION</scope>
</reference>